<keyword evidence="2" id="KW-1185">Reference proteome</keyword>
<dbReference type="EMBL" id="CP136336">
    <property type="protein sequence ID" value="WOB05880.1"/>
    <property type="molecule type" value="Genomic_DNA"/>
</dbReference>
<protein>
    <submittedName>
        <fullName evidence="1">Uncharacterized protein</fullName>
    </submittedName>
</protein>
<reference evidence="1 2" key="1">
    <citation type="submission" date="2023-10" db="EMBL/GenBank/DDBJ databases">
        <title>Bacteria for the degradation of biodegradable plastic PBAT(Polybutylene adipate terephthalate).</title>
        <authorList>
            <person name="Weon H.-Y."/>
            <person name="Yeon J."/>
        </authorList>
    </citation>
    <scope>NUCLEOTIDE SEQUENCE [LARGE SCALE GENOMIC DNA]</scope>
    <source>
        <strain evidence="1 2">SBD 7-3</strain>
    </source>
</reference>
<organism evidence="1 2">
    <name type="scientific">Piscinibacter gummiphilus</name>
    <dbReference type="NCBI Taxonomy" id="946333"/>
    <lineage>
        <taxon>Bacteria</taxon>
        <taxon>Pseudomonadati</taxon>
        <taxon>Pseudomonadota</taxon>
        <taxon>Betaproteobacteria</taxon>
        <taxon>Burkholderiales</taxon>
        <taxon>Sphaerotilaceae</taxon>
        <taxon>Piscinibacter</taxon>
    </lineage>
</organism>
<dbReference type="Proteomes" id="UP001303946">
    <property type="component" value="Chromosome"/>
</dbReference>
<gene>
    <name evidence="1" type="ORF">RXV79_13205</name>
</gene>
<name>A0ABZ0CSH7_9BURK</name>
<accession>A0ABZ0CSH7</accession>
<sequence length="147" mass="16484">MSNSRMSRRATSFKRIPLASRDQSTWLAADEIQISDKDKDRFQRFVPAIRHYLDTGKLAESAELADCTRQTLLDQVARCVTLRPDGKPYGWAGLIANLSVSTEERREPTSVPNGDANKAGAGAFQKFLQEHPKLREVLLELIRKGGK</sequence>
<dbReference type="RefSeq" id="WP_257824068.1">
    <property type="nucleotide sequence ID" value="NZ_CP136336.1"/>
</dbReference>
<proteinExistence type="predicted"/>
<evidence type="ECO:0000313" key="2">
    <source>
        <dbReference type="Proteomes" id="UP001303946"/>
    </source>
</evidence>
<evidence type="ECO:0000313" key="1">
    <source>
        <dbReference type="EMBL" id="WOB05880.1"/>
    </source>
</evidence>